<sequence length="62" mass="7110">MNPHNKDEFAAAWAEVDATDDPAEIRKAFERDENPEHKPARHKYQLVHGRLEKIDGEGTQKA</sequence>
<name>A0A1M2V0U3_MARNT</name>
<evidence type="ECO:0000313" key="1">
    <source>
        <dbReference type="EMBL" id="OJT01200.1"/>
    </source>
</evidence>
<evidence type="ECO:0000313" key="2">
    <source>
        <dbReference type="Proteomes" id="UP000183986"/>
    </source>
</evidence>
<protein>
    <submittedName>
        <fullName evidence="1">Uncharacterized protein</fullName>
    </submittedName>
</protein>
<dbReference type="AlphaFoldDB" id="A0A1M2V0U3"/>
<organism evidence="1 2">
    <name type="scientific">Marinobacter nauticus</name>
    <name type="common">Marinobacter hydrocarbonoclasticus</name>
    <name type="synonym">Marinobacter aquaeolei</name>
    <dbReference type="NCBI Taxonomy" id="2743"/>
    <lineage>
        <taxon>Bacteria</taxon>
        <taxon>Pseudomonadati</taxon>
        <taxon>Pseudomonadota</taxon>
        <taxon>Gammaproteobacteria</taxon>
        <taxon>Pseudomonadales</taxon>
        <taxon>Marinobacteraceae</taxon>
        <taxon>Marinobacter</taxon>
    </lineage>
</organism>
<proteinExistence type="predicted"/>
<dbReference type="EMBL" id="MPKY01000001">
    <property type="protein sequence ID" value="OJT01200.1"/>
    <property type="molecule type" value="Genomic_DNA"/>
</dbReference>
<reference evidence="1" key="1">
    <citation type="submission" date="2016-11" db="EMBL/GenBank/DDBJ databases">
        <title>Draft Genome Sequence of Marinobacter hydrocarbonoclasticus strain STW2, a polyaromatic aromatic hydrocarbon degrading and denitrifying bacterium from rhizosphere of Seagrass Enhalus acodoides.</title>
        <authorList>
            <person name="Ling J."/>
            <person name="Dong J."/>
        </authorList>
    </citation>
    <scope>NUCLEOTIDE SEQUENCE [LARGE SCALE GENOMIC DNA]</scope>
    <source>
        <strain evidence="1">STW2</strain>
    </source>
</reference>
<gene>
    <name evidence="1" type="ORF">BEE62_14710</name>
</gene>
<dbReference type="RefSeq" id="WP_072677965.1">
    <property type="nucleotide sequence ID" value="NZ_MPKY01000001.1"/>
</dbReference>
<dbReference type="Proteomes" id="UP000183986">
    <property type="component" value="Unassembled WGS sequence"/>
</dbReference>
<keyword evidence="2" id="KW-1185">Reference proteome</keyword>
<comment type="caution">
    <text evidence="1">The sequence shown here is derived from an EMBL/GenBank/DDBJ whole genome shotgun (WGS) entry which is preliminary data.</text>
</comment>
<accession>A0A1M2V0U3</accession>